<gene>
    <name evidence="2" type="ORF">AAFF_G00302570</name>
</gene>
<feature type="compositionally biased region" description="Basic and acidic residues" evidence="1">
    <location>
        <begin position="14"/>
        <end position="24"/>
    </location>
</feature>
<feature type="compositionally biased region" description="Acidic residues" evidence="1">
    <location>
        <begin position="434"/>
        <end position="450"/>
    </location>
</feature>
<sequence length="556" mass="62853">MEVLKQQLSAQRPSRPEGSSERPSRPKYMRAPPPQGSLPAFGMHHDLKCEKVLKLWNDHMCGDARKQQENARQKIKHVREWMAFMCCAGVPTMRFEFLKDLPRLKGWIGTLAPYAVTTKRCRIMSVSAFLKYLQRADLVEVKASRKSVKSVLFFLETALTRANKSVVAHRQHVRAEKSSKIVDAKHVTAFLQKSAEALPAALATHEANPTHENLCKLYGLLSGYAVCLTGHRRGVLENMKAEEVLNAQQGRNGERLIKVIKHKTASVFGHAHLALSKEEYLWFARFLEHRQQLAGGNSELVFFNTNGGIFKRLLEVFQEQWAAFRLPGCPTFSLIRSSISTFAGRSLGEKDQLKVRRLMAHSQVIAEAFYEAEDDIREAWEARQLTCQAIAAQVSRPRERTEAKESDEDMSSEQSEDETPSSPAPGLADIAMMSEEETDEDMPALEESEEERPALPRQDSTCPVTLQQIHEDMNPSRSPESSTPKKNKRKSADCKISPIINRLRSKFTKTPPRKSLNQLQRIRLVKRAKKSSKIAERKQAEAIPAEAALTTTFTRQ</sequence>
<evidence type="ECO:0000256" key="1">
    <source>
        <dbReference type="SAM" id="MobiDB-lite"/>
    </source>
</evidence>
<reference evidence="2" key="1">
    <citation type="journal article" date="2023" name="Science">
        <title>Genome structures resolve the early diversification of teleost fishes.</title>
        <authorList>
            <person name="Parey E."/>
            <person name="Louis A."/>
            <person name="Montfort J."/>
            <person name="Bouchez O."/>
            <person name="Roques C."/>
            <person name="Iampietro C."/>
            <person name="Lluch J."/>
            <person name="Castinel A."/>
            <person name="Donnadieu C."/>
            <person name="Desvignes T."/>
            <person name="Floi Bucao C."/>
            <person name="Jouanno E."/>
            <person name="Wen M."/>
            <person name="Mejri S."/>
            <person name="Dirks R."/>
            <person name="Jansen H."/>
            <person name="Henkel C."/>
            <person name="Chen W.J."/>
            <person name="Zahm M."/>
            <person name="Cabau C."/>
            <person name="Klopp C."/>
            <person name="Thompson A.W."/>
            <person name="Robinson-Rechavi M."/>
            <person name="Braasch I."/>
            <person name="Lecointre G."/>
            <person name="Bobe J."/>
            <person name="Postlethwait J.H."/>
            <person name="Berthelot C."/>
            <person name="Roest Crollius H."/>
            <person name="Guiguen Y."/>
        </authorList>
    </citation>
    <scope>NUCLEOTIDE SEQUENCE</scope>
    <source>
        <strain evidence="2">NC1722</strain>
    </source>
</reference>
<feature type="compositionally biased region" description="Polar residues" evidence="1">
    <location>
        <begin position="458"/>
        <end position="468"/>
    </location>
</feature>
<evidence type="ECO:0000313" key="3">
    <source>
        <dbReference type="Proteomes" id="UP001221898"/>
    </source>
</evidence>
<feature type="compositionally biased region" description="Polar residues" evidence="1">
    <location>
        <begin position="475"/>
        <end position="484"/>
    </location>
</feature>
<dbReference type="EMBL" id="JAINUG010000433">
    <property type="protein sequence ID" value="KAJ8371750.1"/>
    <property type="molecule type" value="Genomic_DNA"/>
</dbReference>
<keyword evidence="3" id="KW-1185">Reference proteome</keyword>
<protein>
    <submittedName>
        <fullName evidence="2">Uncharacterized protein</fullName>
    </submittedName>
</protein>
<feature type="region of interest" description="Disordered" evidence="1">
    <location>
        <begin position="393"/>
        <end position="519"/>
    </location>
</feature>
<dbReference type="AlphaFoldDB" id="A0AAD7W154"/>
<feature type="compositionally biased region" description="Polar residues" evidence="1">
    <location>
        <begin position="1"/>
        <end position="11"/>
    </location>
</feature>
<comment type="caution">
    <text evidence="2">The sequence shown here is derived from an EMBL/GenBank/DDBJ whole genome shotgun (WGS) entry which is preliminary data.</text>
</comment>
<dbReference type="Proteomes" id="UP001221898">
    <property type="component" value="Unassembled WGS sequence"/>
</dbReference>
<proteinExistence type="predicted"/>
<feature type="region of interest" description="Disordered" evidence="1">
    <location>
        <begin position="1"/>
        <end position="35"/>
    </location>
</feature>
<evidence type="ECO:0000313" key="2">
    <source>
        <dbReference type="EMBL" id="KAJ8371750.1"/>
    </source>
</evidence>
<name>A0AAD7W154_9TELE</name>
<accession>A0AAD7W154</accession>
<organism evidence="2 3">
    <name type="scientific">Aldrovandia affinis</name>
    <dbReference type="NCBI Taxonomy" id="143900"/>
    <lineage>
        <taxon>Eukaryota</taxon>
        <taxon>Metazoa</taxon>
        <taxon>Chordata</taxon>
        <taxon>Craniata</taxon>
        <taxon>Vertebrata</taxon>
        <taxon>Euteleostomi</taxon>
        <taxon>Actinopterygii</taxon>
        <taxon>Neopterygii</taxon>
        <taxon>Teleostei</taxon>
        <taxon>Notacanthiformes</taxon>
        <taxon>Halosauridae</taxon>
        <taxon>Aldrovandia</taxon>
    </lineage>
</organism>
<feature type="compositionally biased region" description="Acidic residues" evidence="1">
    <location>
        <begin position="405"/>
        <end position="419"/>
    </location>
</feature>